<dbReference type="AlphaFoldDB" id="A0A0L0DWW3"/>
<dbReference type="SMART" id="SM00356">
    <property type="entry name" value="ZnF_C3H1"/>
    <property type="match status" value="2"/>
</dbReference>
<name>A0A0L0DWW3_THETB</name>
<dbReference type="GO" id="GO:0008270">
    <property type="term" value="F:zinc ion binding"/>
    <property type="evidence" value="ECO:0007669"/>
    <property type="project" value="UniProtKB-KW"/>
</dbReference>
<evidence type="ECO:0000256" key="4">
    <source>
        <dbReference type="PROSITE-ProRule" id="PRU00723"/>
    </source>
</evidence>
<dbReference type="RefSeq" id="XP_013761077.1">
    <property type="nucleotide sequence ID" value="XM_013905623.1"/>
</dbReference>
<dbReference type="EMBL" id="GL349440">
    <property type="protein sequence ID" value="KNC56033.1"/>
    <property type="molecule type" value="Genomic_DNA"/>
</dbReference>
<dbReference type="Gene3D" id="3.30.1370.210">
    <property type="match status" value="1"/>
</dbReference>
<feature type="zinc finger region" description="C3H1-type" evidence="4">
    <location>
        <begin position="259"/>
        <end position="286"/>
    </location>
</feature>
<reference evidence="6 7" key="1">
    <citation type="submission" date="2010-05" db="EMBL/GenBank/DDBJ databases">
        <title>The Genome Sequence of Thecamonas trahens ATCC 50062.</title>
        <authorList>
            <consortium name="The Broad Institute Genome Sequencing Platform"/>
            <person name="Russ C."/>
            <person name="Cuomo C."/>
            <person name="Shea T."/>
            <person name="Young S.K."/>
            <person name="Zeng Q."/>
            <person name="Koehrsen M."/>
            <person name="Haas B."/>
            <person name="Borodovsky M."/>
            <person name="Guigo R."/>
            <person name="Alvarado L."/>
            <person name="Berlin A."/>
            <person name="Bochicchio J."/>
            <person name="Borenstein D."/>
            <person name="Chapman S."/>
            <person name="Chen Z."/>
            <person name="Freedman E."/>
            <person name="Gellesch M."/>
            <person name="Goldberg J."/>
            <person name="Griggs A."/>
            <person name="Gujja S."/>
            <person name="Heilman E."/>
            <person name="Heiman D."/>
            <person name="Hepburn T."/>
            <person name="Howarth C."/>
            <person name="Jen D."/>
            <person name="Larson L."/>
            <person name="Mehta T."/>
            <person name="Park D."/>
            <person name="Pearson M."/>
            <person name="Roberts A."/>
            <person name="Saif S."/>
            <person name="Shenoy N."/>
            <person name="Sisk P."/>
            <person name="Stolte C."/>
            <person name="Sykes S."/>
            <person name="Thomson T."/>
            <person name="Walk T."/>
            <person name="White J."/>
            <person name="Yandava C."/>
            <person name="Burger G."/>
            <person name="Gray M.W."/>
            <person name="Holland P.W.H."/>
            <person name="King N."/>
            <person name="Lang F.B.F."/>
            <person name="Roger A.J."/>
            <person name="Ruiz-Trillo I."/>
            <person name="Lander E."/>
            <person name="Nusbaum C."/>
        </authorList>
    </citation>
    <scope>NUCLEOTIDE SEQUENCE [LARGE SCALE GENOMIC DNA]</scope>
    <source>
        <strain evidence="6 7">ATCC 50062</strain>
    </source>
</reference>
<dbReference type="Proteomes" id="UP000054408">
    <property type="component" value="Unassembled WGS sequence"/>
</dbReference>
<dbReference type="Pfam" id="PF18044">
    <property type="entry name" value="zf-CCCH_4"/>
    <property type="match status" value="2"/>
</dbReference>
<sequence length="324" mass="34296">MAPRLCPIRVRSSNHLALWNMAGFLEVFVDQTVVLDSANNVESATAVITCPSEPEISFEADITDKVRASAGDGFVWSRAEVVSVLAALERLAQVEHKRPAKVHTPFSNLVDAASRARLRSSFAAASPHAAQLAAMQKALMTTDRSYKFVYTPGLADADDVEARAFAKERGYTRAEVVDFVAWKMDLGDLRNELGDDDALRTAEPFYYYAIVDHFGGVDAALAAVEDATAPAASSAPASSASAPAAAPASASVARSGAAAADPSVCKFFLQSRCAFGASCRFVHPSGMAQAPPAAHQASSGPVVCKFFQSPQGCRFGTSCRFAHQ</sequence>
<keyword evidence="7" id="KW-1185">Reference proteome</keyword>
<organism evidence="6 7">
    <name type="scientific">Thecamonas trahens ATCC 50062</name>
    <dbReference type="NCBI Taxonomy" id="461836"/>
    <lineage>
        <taxon>Eukaryota</taxon>
        <taxon>Apusozoa</taxon>
        <taxon>Apusomonadida</taxon>
        <taxon>Apusomonadidae</taxon>
        <taxon>Thecamonas</taxon>
    </lineage>
</organism>
<keyword evidence="1 4" id="KW-0479">Metal-binding</keyword>
<proteinExistence type="predicted"/>
<evidence type="ECO:0000256" key="2">
    <source>
        <dbReference type="ARBA" id="ARBA00022771"/>
    </source>
</evidence>
<dbReference type="OrthoDB" id="10253329at2759"/>
<dbReference type="STRING" id="461836.A0A0L0DWW3"/>
<dbReference type="GeneID" id="25561756"/>
<keyword evidence="3 4" id="KW-0862">Zinc</keyword>
<evidence type="ECO:0000256" key="1">
    <source>
        <dbReference type="ARBA" id="ARBA00022723"/>
    </source>
</evidence>
<feature type="domain" description="C3H1-type" evidence="5">
    <location>
        <begin position="259"/>
        <end position="286"/>
    </location>
</feature>
<dbReference type="InterPro" id="IPR036855">
    <property type="entry name" value="Znf_CCCH_sf"/>
</dbReference>
<evidence type="ECO:0000313" key="6">
    <source>
        <dbReference type="EMBL" id="KNC56033.1"/>
    </source>
</evidence>
<dbReference type="InterPro" id="IPR041367">
    <property type="entry name" value="Znf-CCCH_4"/>
</dbReference>
<evidence type="ECO:0000259" key="5">
    <source>
        <dbReference type="PROSITE" id="PS50103"/>
    </source>
</evidence>
<evidence type="ECO:0000256" key="3">
    <source>
        <dbReference type="ARBA" id="ARBA00022833"/>
    </source>
</evidence>
<evidence type="ECO:0000313" key="7">
    <source>
        <dbReference type="Proteomes" id="UP000054408"/>
    </source>
</evidence>
<gene>
    <name evidence="6" type="ORF">AMSG_02045</name>
</gene>
<feature type="zinc finger region" description="C3H1-type" evidence="4">
    <location>
        <begin position="298"/>
        <end position="324"/>
    </location>
</feature>
<protein>
    <recommendedName>
        <fullName evidence="5">C3H1-type domain-containing protein</fullName>
    </recommendedName>
</protein>
<feature type="domain" description="C3H1-type" evidence="5">
    <location>
        <begin position="298"/>
        <end position="324"/>
    </location>
</feature>
<dbReference type="PROSITE" id="PS50103">
    <property type="entry name" value="ZF_C3H1"/>
    <property type="match status" value="2"/>
</dbReference>
<dbReference type="SUPFAM" id="SSF90229">
    <property type="entry name" value="CCCH zinc finger"/>
    <property type="match status" value="1"/>
</dbReference>
<dbReference type="InterPro" id="IPR000571">
    <property type="entry name" value="Znf_CCCH"/>
</dbReference>
<keyword evidence="2 4" id="KW-0863">Zinc-finger</keyword>
<accession>A0A0L0DWW3</accession>